<dbReference type="Proteomes" id="UP000664859">
    <property type="component" value="Unassembled WGS sequence"/>
</dbReference>
<feature type="compositionally biased region" description="Low complexity" evidence="1">
    <location>
        <begin position="29"/>
        <end position="51"/>
    </location>
</feature>
<accession>A0A835ZJA6</accession>
<feature type="region of interest" description="Disordered" evidence="1">
    <location>
        <begin position="20"/>
        <end position="53"/>
    </location>
</feature>
<evidence type="ECO:0000313" key="3">
    <source>
        <dbReference type="Proteomes" id="UP000664859"/>
    </source>
</evidence>
<dbReference type="AlphaFoldDB" id="A0A835ZJA6"/>
<evidence type="ECO:0000313" key="2">
    <source>
        <dbReference type="EMBL" id="KAG5191794.1"/>
    </source>
</evidence>
<sequence length="468" mass="49207">MDIPILAQAATAQAETLLSKEARHSKMMASTTAPTTPTPSAGADDVAVDSAPQPSAAAALNHSFIERSSATASKGAFGADLDPEVMELPLIEGGLDLDHTGYPLPPPPSARGSGRFGAVQAFVAKLSRQFQHRYEVVDEAGGRALGEGAPHSPGLLASLPLRTPAVRPGGGVGRDEGAATALLEDDGEGEEPAARKQGAAGRRPGPSGQCDASRLAAETAEWAALSRSEAQRFGQRQAALREMNAEQAAARMTDAAAAEAAAAAAETDMLLRAERTAHAAMAEAEADRERRRLIAAQEHFTFNIKATAVRGLGGWGLDVKKGGACSGPVRSQVCTTLLSVTVLDFHQQNRTGAASRRQTYRRARRKAPRLAPLYEQLLSFVGFNKRHVRRIGHMPPKQHRILRRCCHAADAVPVSPALPPPPPTLPVQAGDVLVSINGVALRDFAHGVALMRSMTGAASIIARRAKTP</sequence>
<organism evidence="2 3">
    <name type="scientific">Tribonema minus</name>
    <dbReference type="NCBI Taxonomy" id="303371"/>
    <lineage>
        <taxon>Eukaryota</taxon>
        <taxon>Sar</taxon>
        <taxon>Stramenopiles</taxon>
        <taxon>Ochrophyta</taxon>
        <taxon>PX clade</taxon>
        <taxon>Xanthophyceae</taxon>
        <taxon>Tribonematales</taxon>
        <taxon>Tribonemataceae</taxon>
        <taxon>Tribonema</taxon>
    </lineage>
</organism>
<feature type="region of interest" description="Disordered" evidence="1">
    <location>
        <begin position="183"/>
        <end position="215"/>
    </location>
</feature>
<reference evidence="2" key="1">
    <citation type="submission" date="2021-02" db="EMBL/GenBank/DDBJ databases">
        <title>First Annotated Genome of the Yellow-green Alga Tribonema minus.</title>
        <authorList>
            <person name="Mahan K.M."/>
        </authorList>
    </citation>
    <scope>NUCLEOTIDE SEQUENCE</scope>
    <source>
        <strain evidence="2">UTEX B ZZ1240</strain>
    </source>
</reference>
<proteinExistence type="predicted"/>
<dbReference type="EMBL" id="JAFCMP010000014">
    <property type="protein sequence ID" value="KAG5191794.1"/>
    <property type="molecule type" value="Genomic_DNA"/>
</dbReference>
<name>A0A835ZJA6_9STRA</name>
<evidence type="ECO:0000256" key="1">
    <source>
        <dbReference type="SAM" id="MobiDB-lite"/>
    </source>
</evidence>
<protein>
    <recommendedName>
        <fullName evidence="4">PDZ domain-containing protein</fullName>
    </recommendedName>
</protein>
<comment type="caution">
    <text evidence="2">The sequence shown here is derived from an EMBL/GenBank/DDBJ whole genome shotgun (WGS) entry which is preliminary data.</text>
</comment>
<evidence type="ECO:0008006" key="4">
    <source>
        <dbReference type="Google" id="ProtNLM"/>
    </source>
</evidence>
<keyword evidence="3" id="KW-1185">Reference proteome</keyword>
<gene>
    <name evidence="2" type="ORF">JKP88DRAFT_251248</name>
</gene>